<organism evidence="3 4">
    <name type="scientific">Colocasia esculenta</name>
    <name type="common">Wild taro</name>
    <name type="synonym">Arum esculentum</name>
    <dbReference type="NCBI Taxonomy" id="4460"/>
    <lineage>
        <taxon>Eukaryota</taxon>
        <taxon>Viridiplantae</taxon>
        <taxon>Streptophyta</taxon>
        <taxon>Embryophyta</taxon>
        <taxon>Tracheophyta</taxon>
        <taxon>Spermatophyta</taxon>
        <taxon>Magnoliopsida</taxon>
        <taxon>Liliopsida</taxon>
        <taxon>Araceae</taxon>
        <taxon>Aroideae</taxon>
        <taxon>Colocasieae</taxon>
        <taxon>Colocasia</taxon>
    </lineage>
</organism>
<protein>
    <submittedName>
        <fullName evidence="3">Uncharacterized protein</fullName>
    </submittedName>
</protein>
<dbReference type="Proteomes" id="UP000652761">
    <property type="component" value="Unassembled WGS sequence"/>
</dbReference>
<sequence>MAFFIFPPLILFLSPSSPDFHNLAFPCCRMGEREAEREETAISPSPAPCLAGSEQGGWQWQRRCSRVAGAAQPGSGELFLLFFQQRRRQAAATAAAYAGERPAAVWTSSSGGGRGRRRPPQAGATAAAAVGASGGHPLSSSSRCGRAKQRHDRGGAGMEAST</sequence>
<comment type="caution">
    <text evidence="3">The sequence shown here is derived from an EMBL/GenBank/DDBJ whole genome shotgun (WGS) entry which is preliminary data.</text>
</comment>
<gene>
    <name evidence="3" type="ORF">Taro_008142</name>
</gene>
<feature type="compositionally biased region" description="Low complexity" evidence="1">
    <location>
        <begin position="93"/>
        <end position="104"/>
    </location>
</feature>
<proteinExistence type="predicted"/>
<name>A0A843U095_COLES</name>
<dbReference type="AlphaFoldDB" id="A0A843U095"/>
<feature type="non-terminal residue" evidence="3">
    <location>
        <position position="1"/>
    </location>
</feature>
<evidence type="ECO:0000313" key="3">
    <source>
        <dbReference type="EMBL" id="MQL75766.1"/>
    </source>
</evidence>
<feature type="signal peptide" evidence="2">
    <location>
        <begin position="1"/>
        <end position="18"/>
    </location>
</feature>
<reference evidence="3" key="1">
    <citation type="submission" date="2017-07" db="EMBL/GenBank/DDBJ databases">
        <title>Taro Niue Genome Assembly and Annotation.</title>
        <authorList>
            <person name="Atibalentja N."/>
            <person name="Keating K."/>
            <person name="Fields C.J."/>
        </authorList>
    </citation>
    <scope>NUCLEOTIDE SEQUENCE</scope>
    <source>
        <strain evidence="3">Niue_2</strain>
        <tissue evidence="3">Leaf</tissue>
    </source>
</reference>
<evidence type="ECO:0000256" key="1">
    <source>
        <dbReference type="SAM" id="MobiDB-lite"/>
    </source>
</evidence>
<feature type="chain" id="PRO_5032745787" evidence="2">
    <location>
        <begin position="19"/>
        <end position="162"/>
    </location>
</feature>
<evidence type="ECO:0000313" key="4">
    <source>
        <dbReference type="Proteomes" id="UP000652761"/>
    </source>
</evidence>
<feature type="region of interest" description="Disordered" evidence="1">
    <location>
        <begin position="93"/>
        <end position="162"/>
    </location>
</feature>
<dbReference type="EMBL" id="NMUH01000264">
    <property type="protein sequence ID" value="MQL75766.1"/>
    <property type="molecule type" value="Genomic_DNA"/>
</dbReference>
<evidence type="ECO:0000256" key="2">
    <source>
        <dbReference type="SAM" id="SignalP"/>
    </source>
</evidence>
<accession>A0A843U095</accession>
<feature type="compositionally biased region" description="Low complexity" evidence="1">
    <location>
        <begin position="120"/>
        <end position="131"/>
    </location>
</feature>
<keyword evidence="2" id="KW-0732">Signal</keyword>
<keyword evidence="4" id="KW-1185">Reference proteome</keyword>